<sequence>MPIGHLGKPVHSVALGEIQRNQQDHGSRSPTKHRDDDNARGRSKSPTKSAFPGLKSMGTRWTSDRTAATAATSREPSPTKPPKSKKSSSNLAGLLSRPKSFINLQKAGSESKRPPSTSDKENQSPNTSTTELPPPPIYAQFASTQSGDAKAKSARPQ</sequence>
<protein>
    <submittedName>
        <fullName evidence="1">Uncharacterized protein</fullName>
    </submittedName>
</protein>
<accession>A0ACC1MG29</accession>
<dbReference type="EMBL" id="JANJQO010002891">
    <property type="protein sequence ID" value="KAJ2965683.1"/>
    <property type="molecule type" value="Genomic_DNA"/>
</dbReference>
<proteinExistence type="predicted"/>
<keyword evidence="2" id="KW-1185">Reference proteome</keyword>
<gene>
    <name evidence="1" type="ORF">NQ176_g10498</name>
</gene>
<organism evidence="1 2">
    <name type="scientific">Zarea fungicola</name>
    <dbReference type="NCBI Taxonomy" id="93591"/>
    <lineage>
        <taxon>Eukaryota</taxon>
        <taxon>Fungi</taxon>
        <taxon>Dikarya</taxon>
        <taxon>Ascomycota</taxon>
        <taxon>Pezizomycotina</taxon>
        <taxon>Sordariomycetes</taxon>
        <taxon>Hypocreomycetidae</taxon>
        <taxon>Hypocreales</taxon>
        <taxon>Cordycipitaceae</taxon>
        <taxon>Zarea</taxon>
    </lineage>
</organism>
<evidence type="ECO:0000313" key="1">
    <source>
        <dbReference type="EMBL" id="KAJ2965683.1"/>
    </source>
</evidence>
<dbReference type="Proteomes" id="UP001143910">
    <property type="component" value="Unassembled WGS sequence"/>
</dbReference>
<comment type="caution">
    <text evidence="1">The sequence shown here is derived from an EMBL/GenBank/DDBJ whole genome shotgun (WGS) entry which is preliminary data.</text>
</comment>
<reference evidence="1" key="1">
    <citation type="submission" date="2022-08" db="EMBL/GenBank/DDBJ databases">
        <title>Genome Sequence of Lecanicillium fungicola.</title>
        <authorList>
            <person name="Buettner E."/>
        </authorList>
    </citation>
    <scope>NUCLEOTIDE SEQUENCE</scope>
    <source>
        <strain evidence="1">Babe33</strain>
    </source>
</reference>
<name>A0ACC1MG29_9HYPO</name>
<evidence type="ECO:0000313" key="2">
    <source>
        <dbReference type="Proteomes" id="UP001143910"/>
    </source>
</evidence>